<feature type="non-terminal residue" evidence="2">
    <location>
        <position position="61"/>
    </location>
</feature>
<dbReference type="AlphaFoldDB" id="X1G5W6"/>
<keyword evidence="1" id="KW-1133">Transmembrane helix</keyword>
<organism evidence="2">
    <name type="scientific">marine sediment metagenome</name>
    <dbReference type="NCBI Taxonomy" id="412755"/>
    <lineage>
        <taxon>unclassified sequences</taxon>
        <taxon>metagenomes</taxon>
        <taxon>ecological metagenomes</taxon>
    </lineage>
</organism>
<evidence type="ECO:0000313" key="2">
    <source>
        <dbReference type="EMBL" id="GAH53316.1"/>
    </source>
</evidence>
<protein>
    <recommendedName>
        <fullName evidence="3">Mce/MlaD domain-containing protein</fullName>
    </recommendedName>
</protein>
<comment type="caution">
    <text evidence="2">The sequence shown here is derived from an EMBL/GenBank/DDBJ whole genome shotgun (WGS) entry which is preliminary data.</text>
</comment>
<keyword evidence="1" id="KW-0812">Transmembrane</keyword>
<feature type="transmembrane region" description="Helical" evidence="1">
    <location>
        <begin position="6"/>
        <end position="28"/>
    </location>
</feature>
<keyword evidence="1" id="KW-0472">Membrane</keyword>
<dbReference type="EMBL" id="BARU01020809">
    <property type="protein sequence ID" value="GAH53316.1"/>
    <property type="molecule type" value="Genomic_DNA"/>
</dbReference>
<evidence type="ECO:0008006" key="3">
    <source>
        <dbReference type="Google" id="ProtNLM"/>
    </source>
</evidence>
<sequence length="61" mass="7010">MKSRNIELKVGIFVIFGIVILTLSYLWIKQASLKTRGYKITINFDDVSGLKRRDPVWVLGV</sequence>
<reference evidence="2" key="1">
    <citation type="journal article" date="2014" name="Front. Microbiol.">
        <title>High frequency of phylogenetically diverse reductive dehalogenase-homologous genes in deep subseafloor sedimentary metagenomes.</title>
        <authorList>
            <person name="Kawai M."/>
            <person name="Futagami T."/>
            <person name="Toyoda A."/>
            <person name="Takaki Y."/>
            <person name="Nishi S."/>
            <person name="Hori S."/>
            <person name="Arai W."/>
            <person name="Tsubouchi T."/>
            <person name="Morono Y."/>
            <person name="Uchiyama I."/>
            <person name="Ito T."/>
            <person name="Fujiyama A."/>
            <person name="Inagaki F."/>
            <person name="Takami H."/>
        </authorList>
    </citation>
    <scope>NUCLEOTIDE SEQUENCE</scope>
    <source>
        <strain evidence="2">Expedition CK06-06</strain>
    </source>
</reference>
<evidence type="ECO:0000256" key="1">
    <source>
        <dbReference type="SAM" id="Phobius"/>
    </source>
</evidence>
<proteinExistence type="predicted"/>
<accession>X1G5W6</accession>
<gene>
    <name evidence="2" type="ORF">S03H2_34128</name>
</gene>
<name>X1G5W6_9ZZZZ</name>